<dbReference type="InterPro" id="IPR036873">
    <property type="entry name" value="Rhodanese-like_dom_sf"/>
</dbReference>
<dbReference type="SUPFAM" id="SSF52821">
    <property type="entry name" value="Rhodanese/Cell cycle control phosphatase"/>
    <property type="match status" value="1"/>
</dbReference>
<dbReference type="InterPro" id="IPR050229">
    <property type="entry name" value="GlpE_sulfurtransferase"/>
</dbReference>
<dbReference type="AlphaFoldDB" id="A0A9D2PY61"/>
<evidence type="ECO:0000313" key="3">
    <source>
        <dbReference type="Proteomes" id="UP000823854"/>
    </source>
</evidence>
<dbReference type="PROSITE" id="PS50206">
    <property type="entry name" value="RHODANESE_3"/>
    <property type="match status" value="1"/>
</dbReference>
<dbReference type="Proteomes" id="UP000823854">
    <property type="component" value="Unassembled WGS sequence"/>
</dbReference>
<dbReference type="Gene3D" id="3.40.250.10">
    <property type="entry name" value="Rhodanese-like domain"/>
    <property type="match status" value="1"/>
</dbReference>
<dbReference type="PANTHER" id="PTHR43031">
    <property type="entry name" value="FAD-DEPENDENT OXIDOREDUCTASE"/>
    <property type="match status" value="1"/>
</dbReference>
<gene>
    <name evidence="2" type="ORF">H9932_07445</name>
</gene>
<dbReference type="Pfam" id="PF00581">
    <property type="entry name" value="Rhodanese"/>
    <property type="match status" value="1"/>
</dbReference>
<dbReference type="EMBL" id="DWWC01000144">
    <property type="protein sequence ID" value="HJC69498.1"/>
    <property type="molecule type" value="Genomic_DNA"/>
</dbReference>
<evidence type="ECO:0000313" key="2">
    <source>
        <dbReference type="EMBL" id="HJC69498.1"/>
    </source>
</evidence>
<reference evidence="2" key="1">
    <citation type="journal article" date="2021" name="PeerJ">
        <title>Extensive microbial diversity within the chicken gut microbiome revealed by metagenomics and culture.</title>
        <authorList>
            <person name="Gilroy R."/>
            <person name="Ravi A."/>
            <person name="Getino M."/>
            <person name="Pursley I."/>
            <person name="Horton D.L."/>
            <person name="Alikhan N.F."/>
            <person name="Baker D."/>
            <person name="Gharbi K."/>
            <person name="Hall N."/>
            <person name="Watson M."/>
            <person name="Adriaenssens E.M."/>
            <person name="Foster-Nyarko E."/>
            <person name="Jarju S."/>
            <person name="Secka A."/>
            <person name="Antonio M."/>
            <person name="Oren A."/>
            <person name="Chaudhuri R.R."/>
            <person name="La Ragione R."/>
            <person name="Hildebrand F."/>
            <person name="Pallen M.J."/>
        </authorList>
    </citation>
    <scope>NUCLEOTIDE SEQUENCE</scope>
    <source>
        <strain evidence="2">CHK130-7132</strain>
    </source>
</reference>
<comment type="caution">
    <text evidence="2">The sequence shown here is derived from an EMBL/GenBank/DDBJ whole genome shotgun (WGS) entry which is preliminary data.</text>
</comment>
<dbReference type="InterPro" id="IPR001763">
    <property type="entry name" value="Rhodanese-like_dom"/>
</dbReference>
<organism evidence="2 3">
    <name type="scientific">Candidatus Brachybacterium intestinipullorum</name>
    <dbReference type="NCBI Taxonomy" id="2838512"/>
    <lineage>
        <taxon>Bacteria</taxon>
        <taxon>Bacillati</taxon>
        <taxon>Actinomycetota</taxon>
        <taxon>Actinomycetes</taxon>
        <taxon>Micrococcales</taxon>
        <taxon>Dermabacteraceae</taxon>
        <taxon>Brachybacterium</taxon>
    </lineage>
</organism>
<dbReference type="CDD" id="cd00158">
    <property type="entry name" value="RHOD"/>
    <property type="match status" value="1"/>
</dbReference>
<dbReference type="PANTHER" id="PTHR43031:SF1">
    <property type="entry name" value="PYRIDINE NUCLEOTIDE-DISULPHIDE OXIDOREDUCTASE"/>
    <property type="match status" value="1"/>
</dbReference>
<sequence length="109" mass="11882">MEDMQTVAPKDVPEGAHLIDVREQSEWDAGHAPGAQHLPASTLLQNLDRLPETDDDLYIVCRTGGRSFQVTQWLNANGFDAINVGGGMDEWFESGLPIEADGDGEAFIL</sequence>
<protein>
    <submittedName>
        <fullName evidence="2">Rhodanese-like domain-containing protein</fullName>
    </submittedName>
</protein>
<reference evidence="2" key="2">
    <citation type="submission" date="2021-04" db="EMBL/GenBank/DDBJ databases">
        <authorList>
            <person name="Gilroy R."/>
        </authorList>
    </citation>
    <scope>NUCLEOTIDE SEQUENCE</scope>
    <source>
        <strain evidence="2">CHK130-7132</strain>
    </source>
</reference>
<accession>A0A9D2PY61</accession>
<dbReference type="SMART" id="SM00450">
    <property type="entry name" value="RHOD"/>
    <property type="match status" value="1"/>
</dbReference>
<evidence type="ECO:0000259" key="1">
    <source>
        <dbReference type="PROSITE" id="PS50206"/>
    </source>
</evidence>
<feature type="domain" description="Rhodanese" evidence="1">
    <location>
        <begin position="12"/>
        <end position="100"/>
    </location>
</feature>
<name>A0A9D2PY61_9MICO</name>
<proteinExistence type="predicted"/>